<dbReference type="PANTHER" id="PTHR12677:SF59">
    <property type="entry name" value="GOLGI APPARATUS MEMBRANE PROTEIN TVP38-RELATED"/>
    <property type="match status" value="1"/>
</dbReference>
<evidence type="ECO:0000256" key="6">
    <source>
        <dbReference type="RuleBase" id="RU366058"/>
    </source>
</evidence>
<dbReference type="EMBL" id="ARYK01000004">
    <property type="protein sequence ID" value="KCZ92092.1"/>
    <property type="molecule type" value="Genomic_DNA"/>
</dbReference>
<dbReference type="AlphaFoldDB" id="A0A059FNB4"/>
<keyword evidence="3 6" id="KW-0812">Transmembrane</keyword>
<dbReference type="InterPro" id="IPR032816">
    <property type="entry name" value="VTT_dom"/>
</dbReference>
<keyword evidence="5 6" id="KW-0472">Membrane</keyword>
<feature type="domain" description="VTT" evidence="7">
    <location>
        <begin position="85"/>
        <end position="198"/>
    </location>
</feature>
<keyword evidence="4 6" id="KW-1133">Transmembrane helix</keyword>
<evidence type="ECO:0000256" key="3">
    <source>
        <dbReference type="ARBA" id="ARBA00022692"/>
    </source>
</evidence>
<evidence type="ECO:0000256" key="5">
    <source>
        <dbReference type="ARBA" id="ARBA00023136"/>
    </source>
</evidence>
<organism evidence="8 9">
    <name type="scientific">Hyphomonas johnsonii MHS-2</name>
    <dbReference type="NCBI Taxonomy" id="1280950"/>
    <lineage>
        <taxon>Bacteria</taxon>
        <taxon>Pseudomonadati</taxon>
        <taxon>Pseudomonadota</taxon>
        <taxon>Alphaproteobacteria</taxon>
        <taxon>Hyphomonadales</taxon>
        <taxon>Hyphomonadaceae</taxon>
        <taxon>Hyphomonas</taxon>
    </lineage>
</organism>
<dbReference type="Proteomes" id="UP000025171">
    <property type="component" value="Unassembled WGS sequence"/>
</dbReference>
<sequence length="251" mass="26604">MTQNEPSAGTRRPTPLHIRLWPVYLIAAGILAAWAFGLFDYLSLDTLRAQQETLRGFVSEHLFLAVGAYVLVYAAATLFMVPGALWITIAGGFLFGLMGGTPATVVGATLGASLLFFAARTSVGAALRERAGPFVKKMERGFQEDAFSYMFALRFLPVVPFPVANIAPALLGAKYRDYAITTALGIIPGVIAYTWIGAGLGATFAAGEDPNIASIGRNLVPAFIALGVVSLIPVAYKKLFAKKAAKLEGTS</sequence>
<gene>
    <name evidence="8" type="ORF">HJO_08659</name>
</gene>
<evidence type="ECO:0000259" key="7">
    <source>
        <dbReference type="Pfam" id="PF09335"/>
    </source>
</evidence>
<feature type="transmembrane region" description="Helical" evidence="6">
    <location>
        <begin position="219"/>
        <end position="236"/>
    </location>
</feature>
<name>A0A059FNB4_9PROT</name>
<comment type="caution">
    <text evidence="8">The sequence shown here is derived from an EMBL/GenBank/DDBJ whole genome shotgun (WGS) entry which is preliminary data.</text>
</comment>
<comment type="similarity">
    <text evidence="6">Belongs to the TVP38/TMEM64 family.</text>
</comment>
<feature type="transmembrane region" description="Helical" evidence="6">
    <location>
        <begin position="21"/>
        <end position="42"/>
    </location>
</feature>
<feature type="transmembrane region" description="Helical" evidence="6">
    <location>
        <begin position="93"/>
        <end position="119"/>
    </location>
</feature>
<dbReference type="InterPro" id="IPR015414">
    <property type="entry name" value="TMEM64"/>
</dbReference>
<dbReference type="GO" id="GO:0005886">
    <property type="term" value="C:plasma membrane"/>
    <property type="evidence" value="ECO:0007669"/>
    <property type="project" value="UniProtKB-SubCell"/>
</dbReference>
<feature type="transmembrane region" description="Helical" evidence="6">
    <location>
        <begin position="62"/>
        <end position="81"/>
    </location>
</feature>
<dbReference type="STRING" id="1280950.HJO_08659"/>
<evidence type="ECO:0000313" key="8">
    <source>
        <dbReference type="EMBL" id="KCZ92092.1"/>
    </source>
</evidence>
<dbReference type="PATRIC" id="fig|1280950.3.peg.1733"/>
<dbReference type="PANTHER" id="PTHR12677">
    <property type="entry name" value="GOLGI APPARATUS MEMBRANE PROTEIN TVP38-RELATED"/>
    <property type="match status" value="1"/>
</dbReference>
<reference evidence="8 9" key="1">
    <citation type="journal article" date="2014" name="Antonie Van Leeuwenhoek">
        <title>Hyphomonas beringensis sp. nov. and Hyphomonas chukchiensis sp. nov., isolated from surface seawater of the Bering Sea and Chukchi Sea.</title>
        <authorList>
            <person name="Li C."/>
            <person name="Lai Q."/>
            <person name="Li G."/>
            <person name="Dong C."/>
            <person name="Wang J."/>
            <person name="Liao Y."/>
            <person name="Shao Z."/>
        </authorList>
    </citation>
    <scope>NUCLEOTIDE SEQUENCE [LARGE SCALE GENOMIC DNA]</scope>
    <source>
        <strain evidence="8 9">MHS-2</strain>
    </source>
</reference>
<dbReference type="OrthoDB" id="9779114at2"/>
<evidence type="ECO:0000256" key="1">
    <source>
        <dbReference type="ARBA" id="ARBA00004651"/>
    </source>
</evidence>
<dbReference type="RefSeq" id="WP_035616241.1">
    <property type="nucleotide sequence ID" value="NZ_ARYK01000004.1"/>
</dbReference>
<proteinExistence type="inferred from homology"/>
<dbReference type="eggNOG" id="COG0398">
    <property type="taxonomic scope" value="Bacteria"/>
</dbReference>
<evidence type="ECO:0000313" key="9">
    <source>
        <dbReference type="Proteomes" id="UP000025171"/>
    </source>
</evidence>
<evidence type="ECO:0000256" key="2">
    <source>
        <dbReference type="ARBA" id="ARBA00022475"/>
    </source>
</evidence>
<evidence type="ECO:0000256" key="4">
    <source>
        <dbReference type="ARBA" id="ARBA00022989"/>
    </source>
</evidence>
<accession>A0A059FNB4</accession>
<dbReference type="Pfam" id="PF09335">
    <property type="entry name" value="VTT_dom"/>
    <property type="match status" value="1"/>
</dbReference>
<feature type="transmembrane region" description="Helical" evidence="6">
    <location>
        <begin position="183"/>
        <end position="207"/>
    </location>
</feature>
<protein>
    <recommendedName>
        <fullName evidence="6">TVP38/TMEM64 family membrane protein</fullName>
    </recommendedName>
</protein>
<feature type="transmembrane region" description="Helical" evidence="6">
    <location>
        <begin position="146"/>
        <end position="171"/>
    </location>
</feature>
<comment type="subcellular location">
    <subcellularLocation>
        <location evidence="1 6">Cell membrane</location>
        <topology evidence="1 6">Multi-pass membrane protein</topology>
    </subcellularLocation>
</comment>
<keyword evidence="9" id="KW-1185">Reference proteome</keyword>
<keyword evidence="2 6" id="KW-1003">Cell membrane</keyword>